<gene>
    <name evidence="2" type="ORF">LSAT_V11C400161200</name>
</gene>
<feature type="region of interest" description="Disordered" evidence="1">
    <location>
        <begin position="1"/>
        <end position="26"/>
    </location>
</feature>
<proteinExistence type="predicted"/>
<comment type="caution">
    <text evidence="2">The sequence shown here is derived from an EMBL/GenBank/DDBJ whole genome shotgun (WGS) entry which is preliminary data.</text>
</comment>
<protein>
    <submittedName>
        <fullName evidence="2">Uncharacterized protein</fullName>
    </submittedName>
</protein>
<dbReference type="EMBL" id="NBSK02000004">
    <property type="protein sequence ID" value="KAJ0212087.1"/>
    <property type="molecule type" value="Genomic_DNA"/>
</dbReference>
<dbReference type="AlphaFoldDB" id="A0A9R1XLN6"/>
<keyword evidence="3" id="KW-1185">Reference proteome</keyword>
<feature type="compositionally biased region" description="Basic residues" evidence="1">
    <location>
        <begin position="1"/>
        <end position="17"/>
    </location>
</feature>
<sequence length="93" mass="10900">MKLHTTPKHERRRKKKVATSSPPPPPIVFSVDPDFTVLRLQPYRFEGEKYSIMPPTFFVSHVLAKSFNWTAFASGKAKYTEFMVLWWDVDKLL</sequence>
<evidence type="ECO:0000313" key="3">
    <source>
        <dbReference type="Proteomes" id="UP000235145"/>
    </source>
</evidence>
<evidence type="ECO:0000313" key="2">
    <source>
        <dbReference type="EMBL" id="KAJ0212087.1"/>
    </source>
</evidence>
<dbReference type="Proteomes" id="UP000235145">
    <property type="component" value="Unassembled WGS sequence"/>
</dbReference>
<accession>A0A9R1XLN6</accession>
<evidence type="ECO:0000256" key="1">
    <source>
        <dbReference type="SAM" id="MobiDB-lite"/>
    </source>
</evidence>
<reference evidence="2 3" key="1">
    <citation type="journal article" date="2017" name="Nat. Commun.">
        <title>Genome assembly with in vitro proximity ligation data and whole-genome triplication in lettuce.</title>
        <authorList>
            <person name="Reyes-Chin-Wo S."/>
            <person name="Wang Z."/>
            <person name="Yang X."/>
            <person name="Kozik A."/>
            <person name="Arikit S."/>
            <person name="Song C."/>
            <person name="Xia L."/>
            <person name="Froenicke L."/>
            <person name="Lavelle D.O."/>
            <person name="Truco M.J."/>
            <person name="Xia R."/>
            <person name="Zhu S."/>
            <person name="Xu C."/>
            <person name="Xu H."/>
            <person name="Xu X."/>
            <person name="Cox K."/>
            <person name="Korf I."/>
            <person name="Meyers B.C."/>
            <person name="Michelmore R.W."/>
        </authorList>
    </citation>
    <scope>NUCLEOTIDE SEQUENCE [LARGE SCALE GENOMIC DNA]</scope>
    <source>
        <strain evidence="3">cv. Salinas</strain>
        <tissue evidence="2">Seedlings</tissue>
    </source>
</reference>
<organism evidence="2 3">
    <name type="scientific">Lactuca sativa</name>
    <name type="common">Garden lettuce</name>
    <dbReference type="NCBI Taxonomy" id="4236"/>
    <lineage>
        <taxon>Eukaryota</taxon>
        <taxon>Viridiplantae</taxon>
        <taxon>Streptophyta</taxon>
        <taxon>Embryophyta</taxon>
        <taxon>Tracheophyta</taxon>
        <taxon>Spermatophyta</taxon>
        <taxon>Magnoliopsida</taxon>
        <taxon>eudicotyledons</taxon>
        <taxon>Gunneridae</taxon>
        <taxon>Pentapetalae</taxon>
        <taxon>asterids</taxon>
        <taxon>campanulids</taxon>
        <taxon>Asterales</taxon>
        <taxon>Asteraceae</taxon>
        <taxon>Cichorioideae</taxon>
        <taxon>Cichorieae</taxon>
        <taxon>Lactucinae</taxon>
        <taxon>Lactuca</taxon>
    </lineage>
</organism>
<name>A0A9R1XLN6_LACSA</name>